<name>X0TEK1_9ZZZZ</name>
<feature type="non-terminal residue" evidence="1">
    <location>
        <position position="266"/>
    </location>
</feature>
<protein>
    <submittedName>
        <fullName evidence="1">Uncharacterized protein</fullName>
    </submittedName>
</protein>
<proteinExistence type="predicted"/>
<dbReference type="EMBL" id="BARS01009425">
    <property type="protein sequence ID" value="GAF74465.1"/>
    <property type="molecule type" value="Genomic_DNA"/>
</dbReference>
<organism evidence="1">
    <name type="scientific">marine sediment metagenome</name>
    <dbReference type="NCBI Taxonomy" id="412755"/>
    <lineage>
        <taxon>unclassified sequences</taxon>
        <taxon>metagenomes</taxon>
        <taxon>ecological metagenomes</taxon>
    </lineage>
</organism>
<evidence type="ECO:0000313" key="1">
    <source>
        <dbReference type="EMBL" id="GAF74465.1"/>
    </source>
</evidence>
<gene>
    <name evidence="1" type="ORF">S01H1_17729</name>
</gene>
<reference evidence="1" key="1">
    <citation type="journal article" date="2014" name="Front. Microbiol.">
        <title>High frequency of phylogenetically diverse reductive dehalogenase-homologous genes in deep subseafloor sedimentary metagenomes.</title>
        <authorList>
            <person name="Kawai M."/>
            <person name="Futagami T."/>
            <person name="Toyoda A."/>
            <person name="Takaki Y."/>
            <person name="Nishi S."/>
            <person name="Hori S."/>
            <person name="Arai W."/>
            <person name="Tsubouchi T."/>
            <person name="Morono Y."/>
            <person name="Uchiyama I."/>
            <person name="Ito T."/>
            <person name="Fujiyama A."/>
            <person name="Inagaki F."/>
            <person name="Takami H."/>
        </authorList>
    </citation>
    <scope>NUCLEOTIDE SEQUENCE</scope>
    <source>
        <strain evidence="1">Expedition CK06-06</strain>
    </source>
</reference>
<dbReference type="AlphaFoldDB" id="X0TEK1"/>
<accession>X0TEK1</accession>
<sequence length="266" mass="29741">MELAINNVNICLNWFSGADFVLDFSYLVLKEQGNLPSLSLGINNITYQEYISPIGHDSSAFADELYINRPPEVASAYIVATKSFGRAFEITGGIGRGEFIGYGPRSHLLNFDVFFEDKHEKFIFGFFGGVKFSVPGGPSLILETDGRDANLGIQYEIGRFKGKFGINKIELFTLEDLKRTPRINADFSIRTYSFEKPRPGQIKILLADEETREPISGTLIIENGEKITIDIPYSGKKTVTLDPGIYIFNLTAPDYNTKRAKVPIRS</sequence>
<comment type="caution">
    <text evidence="1">The sequence shown here is derived from an EMBL/GenBank/DDBJ whole genome shotgun (WGS) entry which is preliminary data.</text>
</comment>